<gene>
    <name evidence="6" type="ORF">UPYG_G00289040</name>
</gene>
<feature type="compositionally biased region" description="Basic and acidic residues" evidence="3">
    <location>
        <begin position="363"/>
        <end position="373"/>
    </location>
</feature>
<dbReference type="AlphaFoldDB" id="A0ABD0WNW7"/>
<organism evidence="6 7">
    <name type="scientific">Umbra pygmaea</name>
    <name type="common">Eastern mudminnow</name>
    <dbReference type="NCBI Taxonomy" id="75934"/>
    <lineage>
        <taxon>Eukaryota</taxon>
        <taxon>Metazoa</taxon>
        <taxon>Chordata</taxon>
        <taxon>Craniata</taxon>
        <taxon>Vertebrata</taxon>
        <taxon>Euteleostomi</taxon>
        <taxon>Actinopterygii</taxon>
        <taxon>Neopterygii</taxon>
        <taxon>Teleostei</taxon>
        <taxon>Protacanthopterygii</taxon>
        <taxon>Esociformes</taxon>
        <taxon>Umbridae</taxon>
        <taxon>Umbra</taxon>
    </lineage>
</organism>
<evidence type="ECO:0000256" key="2">
    <source>
        <dbReference type="ARBA" id="ARBA00023180"/>
    </source>
</evidence>
<proteinExistence type="predicted"/>
<feature type="region of interest" description="Disordered" evidence="3">
    <location>
        <begin position="360"/>
        <end position="385"/>
    </location>
</feature>
<dbReference type="InterPro" id="IPR036084">
    <property type="entry name" value="Ser_inhib-like_sf"/>
</dbReference>
<dbReference type="PRINTS" id="PR00020">
    <property type="entry name" value="MAMDOMAIN"/>
</dbReference>
<keyword evidence="1" id="KW-1015">Disulfide bond</keyword>
<dbReference type="Pfam" id="PF00094">
    <property type="entry name" value="VWD"/>
    <property type="match status" value="2"/>
</dbReference>
<dbReference type="FunFam" id="2.10.25.10:FF:000055">
    <property type="entry name" value="alpha-tectorin isoform X1"/>
    <property type="match status" value="1"/>
</dbReference>
<reference evidence="6 7" key="1">
    <citation type="submission" date="2024-06" db="EMBL/GenBank/DDBJ databases">
        <authorList>
            <person name="Pan Q."/>
            <person name="Wen M."/>
            <person name="Jouanno E."/>
            <person name="Zahm M."/>
            <person name="Klopp C."/>
            <person name="Cabau C."/>
            <person name="Louis A."/>
            <person name="Berthelot C."/>
            <person name="Parey E."/>
            <person name="Roest Crollius H."/>
            <person name="Montfort J."/>
            <person name="Robinson-Rechavi M."/>
            <person name="Bouchez O."/>
            <person name="Lampietro C."/>
            <person name="Lopez Roques C."/>
            <person name="Donnadieu C."/>
            <person name="Postlethwait J."/>
            <person name="Bobe J."/>
            <person name="Verreycken H."/>
            <person name="Guiguen Y."/>
        </authorList>
    </citation>
    <scope>NUCLEOTIDE SEQUENCE [LARGE SCALE GENOMIC DNA]</scope>
    <source>
        <strain evidence="6">Up_M1</strain>
        <tissue evidence="6">Testis</tissue>
    </source>
</reference>
<dbReference type="PANTHER" id="PTHR11339:SF374">
    <property type="entry name" value="ZONADHESIN"/>
    <property type="match status" value="1"/>
</dbReference>
<accession>A0ABD0WNW7</accession>
<dbReference type="InterPro" id="IPR002919">
    <property type="entry name" value="TIL_dom"/>
</dbReference>
<sequence length="504" mass="55816">MTGPSSDHTTGSGHYLYIEANGVSNGDTARLLSAECSSTGPQCLQFWYHMSGSAQTMGLHVYLLQDNLARGVWWKRNDQGDSWRLAQVDLMTTGPFKIIFEGRRGTTDQSDVAIDDVSLHHGHCANLSGLPAPTEKSMNPSGDIVTTPCSAPTTSRPEPPTAAKSDNFNPLLGVRRAFASHSAPSCPNNSHYTPCISSCQPTCKQLHGPPNCHADEPCIEGCECDDGFVLKQRVCVPIPQCGCVDSSGKRYHFKESWYTEHCRWKCECDEDDGVGEIDCGEEDECEGDAVCLQNDAGQYFCKSTDFSGCSINGDPEYRTFDHMKHEVKGWNSYIMVQTTGLSINQPDILIQAINEMANQDAADTNKDEQHEESSNNDNDDDSDEDQNRLHLTALKIRVYNHTVEFRKNREVVLDGRSTRAPVSPAGGLRILEHSSRVYLKTDFGLSVEFDGHSRAEIILPHTYKRRVGGLCGNFDGKKKNDMIKPDGTQAKSIKEFGESWRVME</sequence>
<dbReference type="Proteomes" id="UP001557470">
    <property type="component" value="Unassembled WGS sequence"/>
</dbReference>
<evidence type="ECO:0000259" key="5">
    <source>
        <dbReference type="PROSITE" id="PS51233"/>
    </source>
</evidence>
<protein>
    <recommendedName>
        <fullName evidence="8">Zonadhesin</fullName>
    </recommendedName>
</protein>
<keyword evidence="7" id="KW-1185">Reference proteome</keyword>
<evidence type="ECO:0008006" key="8">
    <source>
        <dbReference type="Google" id="ProtNLM"/>
    </source>
</evidence>
<evidence type="ECO:0000256" key="1">
    <source>
        <dbReference type="ARBA" id="ARBA00023157"/>
    </source>
</evidence>
<dbReference type="SMART" id="SM00137">
    <property type="entry name" value="MAM"/>
    <property type="match status" value="1"/>
</dbReference>
<dbReference type="SUPFAM" id="SSF49899">
    <property type="entry name" value="Concanavalin A-like lectins/glucanases"/>
    <property type="match status" value="1"/>
</dbReference>
<evidence type="ECO:0000256" key="3">
    <source>
        <dbReference type="SAM" id="MobiDB-lite"/>
    </source>
</evidence>
<dbReference type="InterPro" id="IPR013320">
    <property type="entry name" value="ConA-like_dom_sf"/>
</dbReference>
<dbReference type="PANTHER" id="PTHR11339">
    <property type="entry name" value="EXTRACELLULAR MATRIX GLYCOPROTEIN RELATED"/>
    <property type="match status" value="1"/>
</dbReference>
<dbReference type="Gene3D" id="2.60.120.200">
    <property type="match status" value="1"/>
</dbReference>
<dbReference type="SUPFAM" id="SSF57567">
    <property type="entry name" value="Serine protease inhibitors"/>
    <property type="match status" value="1"/>
</dbReference>
<dbReference type="CDD" id="cd06263">
    <property type="entry name" value="MAM"/>
    <property type="match status" value="1"/>
</dbReference>
<evidence type="ECO:0000313" key="7">
    <source>
        <dbReference type="Proteomes" id="UP001557470"/>
    </source>
</evidence>
<keyword evidence="2" id="KW-0325">Glycoprotein</keyword>
<dbReference type="Pfam" id="PF01826">
    <property type="entry name" value="TIL"/>
    <property type="match status" value="1"/>
</dbReference>
<dbReference type="PROSITE" id="PS51233">
    <property type="entry name" value="VWFD"/>
    <property type="match status" value="1"/>
</dbReference>
<dbReference type="InterPro" id="IPR001846">
    <property type="entry name" value="VWF_type-D"/>
</dbReference>
<comment type="caution">
    <text evidence="6">The sequence shown here is derived from an EMBL/GenBank/DDBJ whole genome shotgun (WGS) entry which is preliminary data.</text>
</comment>
<dbReference type="CDD" id="cd19941">
    <property type="entry name" value="TIL"/>
    <property type="match status" value="1"/>
</dbReference>
<evidence type="ECO:0000313" key="6">
    <source>
        <dbReference type="EMBL" id="KAL0965982.1"/>
    </source>
</evidence>
<dbReference type="InterPro" id="IPR000998">
    <property type="entry name" value="MAM_dom"/>
</dbReference>
<dbReference type="EMBL" id="JAGEUA010000009">
    <property type="protein sequence ID" value="KAL0965982.1"/>
    <property type="molecule type" value="Genomic_DNA"/>
</dbReference>
<feature type="domain" description="VWFD" evidence="5">
    <location>
        <begin position="307"/>
        <end position="504"/>
    </location>
</feature>
<dbReference type="SMART" id="SM00216">
    <property type="entry name" value="VWD"/>
    <property type="match status" value="1"/>
</dbReference>
<dbReference type="Gene3D" id="2.10.25.10">
    <property type="entry name" value="Laminin"/>
    <property type="match status" value="1"/>
</dbReference>
<dbReference type="Pfam" id="PF00629">
    <property type="entry name" value="MAM"/>
    <property type="match status" value="1"/>
</dbReference>
<dbReference type="PROSITE" id="PS50060">
    <property type="entry name" value="MAM_2"/>
    <property type="match status" value="1"/>
</dbReference>
<feature type="domain" description="MAM" evidence="4">
    <location>
        <begin position="1"/>
        <end position="126"/>
    </location>
</feature>
<evidence type="ECO:0000259" key="4">
    <source>
        <dbReference type="PROSITE" id="PS50060"/>
    </source>
</evidence>
<name>A0ABD0WNW7_UMBPY</name>
<dbReference type="InterPro" id="IPR050780">
    <property type="entry name" value="Mucin_vWF_Thrombospondin_sf"/>
</dbReference>